<feature type="compositionally biased region" description="Pro residues" evidence="1">
    <location>
        <begin position="356"/>
        <end position="367"/>
    </location>
</feature>
<feature type="compositionally biased region" description="Polar residues" evidence="1">
    <location>
        <begin position="312"/>
        <end position="321"/>
    </location>
</feature>
<dbReference type="AlphaFoldDB" id="B8LW44"/>
<name>B8LW44_TALSN</name>
<reference evidence="3" key="1">
    <citation type="journal article" date="2015" name="Genome Announc.">
        <title>Genome sequence of the AIDS-associated pathogen Penicillium marneffei (ATCC18224) and its near taxonomic relative Talaromyces stipitatus (ATCC10500).</title>
        <authorList>
            <person name="Nierman W.C."/>
            <person name="Fedorova-Abrams N.D."/>
            <person name="Andrianopoulos A."/>
        </authorList>
    </citation>
    <scope>NUCLEOTIDE SEQUENCE [LARGE SCALE GENOMIC DNA]</scope>
    <source>
        <strain evidence="3">ATCC 10500 / CBS 375.48 / QM 6759 / NRRL 1006</strain>
    </source>
</reference>
<feature type="compositionally biased region" description="Acidic residues" evidence="1">
    <location>
        <begin position="129"/>
        <end position="152"/>
    </location>
</feature>
<dbReference type="HOGENOM" id="CLU_052541_0_0_1"/>
<organism evidence="2 3">
    <name type="scientific">Talaromyces stipitatus (strain ATCC 10500 / CBS 375.48 / QM 6759 / NRRL 1006)</name>
    <name type="common">Penicillium stipitatum</name>
    <dbReference type="NCBI Taxonomy" id="441959"/>
    <lineage>
        <taxon>Eukaryota</taxon>
        <taxon>Fungi</taxon>
        <taxon>Dikarya</taxon>
        <taxon>Ascomycota</taxon>
        <taxon>Pezizomycotina</taxon>
        <taxon>Eurotiomycetes</taxon>
        <taxon>Eurotiomycetidae</taxon>
        <taxon>Eurotiales</taxon>
        <taxon>Trichocomaceae</taxon>
        <taxon>Talaromyces</taxon>
        <taxon>Talaromyces sect. Talaromyces</taxon>
    </lineage>
</organism>
<evidence type="ECO:0000256" key="1">
    <source>
        <dbReference type="SAM" id="MobiDB-lite"/>
    </source>
</evidence>
<dbReference type="RefSeq" id="XP_002341459.1">
    <property type="nucleotide sequence ID" value="XM_002341418.1"/>
</dbReference>
<dbReference type="OrthoDB" id="4227427at2759"/>
<dbReference type="PhylomeDB" id="B8LW44"/>
<gene>
    <name evidence="2" type="ORF">TSTA_074500</name>
</gene>
<dbReference type="GeneID" id="8101238"/>
<dbReference type="STRING" id="441959.B8LW44"/>
<keyword evidence="3" id="KW-1185">Reference proteome</keyword>
<dbReference type="EMBL" id="EQ962652">
    <property type="protein sequence ID" value="EED24072.1"/>
    <property type="molecule type" value="Genomic_DNA"/>
</dbReference>
<accession>B8LW44</accession>
<evidence type="ECO:0000313" key="3">
    <source>
        <dbReference type="Proteomes" id="UP000001745"/>
    </source>
</evidence>
<feature type="region of interest" description="Disordered" evidence="1">
    <location>
        <begin position="120"/>
        <end position="438"/>
    </location>
</feature>
<dbReference type="OMA" id="DCYILAG"/>
<feature type="compositionally biased region" description="Low complexity" evidence="1">
    <location>
        <begin position="294"/>
        <end position="311"/>
    </location>
</feature>
<proteinExistence type="predicted"/>
<feature type="compositionally biased region" description="Polar residues" evidence="1">
    <location>
        <begin position="193"/>
        <end position="227"/>
    </location>
</feature>
<dbReference type="Proteomes" id="UP000001745">
    <property type="component" value="Unassembled WGS sequence"/>
</dbReference>
<protein>
    <submittedName>
        <fullName evidence="2">Uncharacterized protein</fullName>
    </submittedName>
</protein>
<dbReference type="InParanoid" id="B8LW44"/>
<feature type="compositionally biased region" description="Polar residues" evidence="1">
    <location>
        <begin position="427"/>
        <end position="438"/>
    </location>
</feature>
<feature type="compositionally biased region" description="Acidic residues" evidence="1">
    <location>
        <begin position="173"/>
        <end position="188"/>
    </location>
</feature>
<evidence type="ECO:0000313" key="2">
    <source>
        <dbReference type="EMBL" id="EED24072.1"/>
    </source>
</evidence>
<feature type="compositionally biased region" description="Low complexity" evidence="1">
    <location>
        <begin position="251"/>
        <end position="282"/>
    </location>
</feature>
<sequence length="467" mass="50580">MQLSAKKLAVYPIDDCYILAGSIPIKGPEFSREKRVTAIMVSVKALFALYAISDIANSYPIHRHIDDFSSESHHLTPRSPNPRFKNPFDVDHYLADLDYKIPNNKDIQEWVKEARKKGALAAEGKLPDDGDGEEEDHDDDESDIDDDDDEDEDGHKHEHTTESSPRSNNNDNKDEEEEEEEDDDDDEVAQPVQGVQPSRPATTHGSAPSDIPSNTATVTVIPTSGPTHGNDDEDGIKNDVEVMQPAQNVQPSQPSTKGSSTPTTTLPSTATASPSPRPGNENGDNEDDLNEVMQPAQSAQQSQSADALDPSTSFTPSNTITGAGDATAPTQTVYVPVNVFPTRFPDIDEDENPSPSSTPLPIFPPPEDITKANLPPAAVPPSPQDATNTNVPEASEALVAQTTTTGIPDNIDAPAVNEESSNDDLDSTPTASYTNPQLPSYESQFAKIKHFLDLFTPTDESEKSYRK</sequence>
<dbReference type="VEuPathDB" id="FungiDB:TSTA_074500"/>